<sequence>MALWGGSAATMSSMWDNAASFVAARAMWICPICTGLKLPPNTPRRISLCFVLSKCLSSFILYTLEPSAYILQLYANTKDKYQYNIRGCIYAAQACAYALLQTQALWRAKFLRPNDGFHLPAGNRFAGLLPAFFHHHFQCRHGWVNEHRGSGIWFGGH</sequence>
<name>A0A645HR53_9ZZZZ</name>
<organism evidence="1">
    <name type="scientific">bioreactor metagenome</name>
    <dbReference type="NCBI Taxonomy" id="1076179"/>
    <lineage>
        <taxon>unclassified sequences</taxon>
        <taxon>metagenomes</taxon>
        <taxon>ecological metagenomes</taxon>
    </lineage>
</organism>
<reference evidence="1" key="1">
    <citation type="submission" date="2019-08" db="EMBL/GenBank/DDBJ databases">
        <authorList>
            <person name="Kucharzyk K."/>
            <person name="Murdoch R.W."/>
            <person name="Higgins S."/>
            <person name="Loffler F."/>
        </authorList>
    </citation>
    <scope>NUCLEOTIDE SEQUENCE</scope>
</reference>
<gene>
    <name evidence="1" type="ORF">SDC9_188993</name>
</gene>
<comment type="caution">
    <text evidence="1">The sequence shown here is derived from an EMBL/GenBank/DDBJ whole genome shotgun (WGS) entry which is preliminary data.</text>
</comment>
<evidence type="ECO:0000313" key="1">
    <source>
        <dbReference type="EMBL" id="MPN41447.1"/>
    </source>
</evidence>
<accession>A0A645HR53</accession>
<dbReference type="EMBL" id="VSSQ01098494">
    <property type="protein sequence ID" value="MPN41447.1"/>
    <property type="molecule type" value="Genomic_DNA"/>
</dbReference>
<protein>
    <submittedName>
        <fullName evidence="1">Uncharacterized protein</fullName>
    </submittedName>
</protein>
<dbReference type="AlphaFoldDB" id="A0A645HR53"/>
<proteinExistence type="predicted"/>